<sequence length="318" mass="37322">MITTKKNDMAFIIIFTLIYLLSYLFLTYVEEQNKFYILANNLYTKNHISFTSKEDYSELDKLLPIDSYRLFLEYNDTYRLMLKNEGNWKPPMVSGNFFTETEKVNKAVVGKEMTEFINEYNGKQYISLLGEDFEVSGIIGESFPTPADYIVLLYRPNYTPLESGMKIVLDSDKKSILNNATKQIRNSETLILLESSQKGLHRTANVPFVYTLIIFEFYILCIISIVVFLRYWYEKINKTIVTLYLLGISKCKIKRQIFAKVACNIIISAFISMIVFFIYNFNYAILINQLITIFVVSFVAMVTLWMNMWRDNAILRRR</sequence>
<proteinExistence type="predicted"/>
<keyword evidence="1" id="KW-1133">Transmembrane helix</keyword>
<keyword evidence="1" id="KW-0472">Membrane</keyword>
<dbReference type="Proteomes" id="UP000779508">
    <property type="component" value="Unassembled WGS sequence"/>
</dbReference>
<gene>
    <name evidence="2" type="ORF">KQI88_07225</name>
</gene>
<keyword evidence="3" id="KW-1185">Reference proteome</keyword>
<keyword evidence="1" id="KW-0812">Transmembrane</keyword>
<feature type="transmembrane region" description="Helical" evidence="1">
    <location>
        <begin position="285"/>
        <end position="308"/>
    </location>
</feature>
<accession>A0ABS6G1Y0</accession>
<evidence type="ECO:0000256" key="1">
    <source>
        <dbReference type="SAM" id="Phobius"/>
    </source>
</evidence>
<feature type="transmembrane region" description="Helical" evidence="1">
    <location>
        <begin position="9"/>
        <end position="29"/>
    </location>
</feature>
<comment type="caution">
    <text evidence="2">The sequence shown here is derived from an EMBL/GenBank/DDBJ whole genome shotgun (WGS) entry which is preliminary data.</text>
</comment>
<feature type="transmembrane region" description="Helical" evidence="1">
    <location>
        <begin position="257"/>
        <end position="279"/>
    </location>
</feature>
<evidence type="ECO:0000313" key="2">
    <source>
        <dbReference type="EMBL" id="MBU5676204.1"/>
    </source>
</evidence>
<organism evidence="2 3">
    <name type="scientific">Alkaliphilus flagellatus</name>
    <dbReference type="NCBI Taxonomy" id="2841507"/>
    <lineage>
        <taxon>Bacteria</taxon>
        <taxon>Bacillati</taxon>
        <taxon>Bacillota</taxon>
        <taxon>Clostridia</taxon>
        <taxon>Peptostreptococcales</taxon>
        <taxon>Natronincolaceae</taxon>
        <taxon>Alkaliphilus</taxon>
    </lineage>
</organism>
<protein>
    <submittedName>
        <fullName evidence="2">ABC transporter permease</fullName>
    </submittedName>
</protein>
<evidence type="ECO:0000313" key="3">
    <source>
        <dbReference type="Proteomes" id="UP000779508"/>
    </source>
</evidence>
<name>A0ABS6G1Y0_9FIRM</name>
<dbReference type="EMBL" id="JAHLQK010000002">
    <property type="protein sequence ID" value="MBU5676204.1"/>
    <property type="molecule type" value="Genomic_DNA"/>
</dbReference>
<dbReference type="RefSeq" id="WP_216415740.1">
    <property type="nucleotide sequence ID" value="NZ_JAHLQK010000002.1"/>
</dbReference>
<reference evidence="2 3" key="1">
    <citation type="submission" date="2021-06" db="EMBL/GenBank/DDBJ databases">
        <authorList>
            <person name="Sun Q."/>
            <person name="Li D."/>
        </authorList>
    </citation>
    <scope>NUCLEOTIDE SEQUENCE [LARGE SCALE GENOMIC DNA]</scope>
    <source>
        <strain evidence="2 3">MSJ-5</strain>
    </source>
</reference>
<feature type="transmembrane region" description="Helical" evidence="1">
    <location>
        <begin position="208"/>
        <end position="233"/>
    </location>
</feature>